<dbReference type="AlphaFoldDB" id="A0A9K3IUL9"/>
<organism evidence="1 2">
    <name type="scientific">Helianthus annuus</name>
    <name type="common">Common sunflower</name>
    <dbReference type="NCBI Taxonomy" id="4232"/>
    <lineage>
        <taxon>Eukaryota</taxon>
        <taxon>Viridiplantae</taxon>
        <taxon>Streptophyta</taxon>
        <taxon>Embryophyta</taxon>
        <taxon>Tracheophyta</taxon>
        <taxon>Spermatophyta</taxon>
        <taxon>Magnoliopsida</taxon>
        <taxon>eudicotyledons</taxon>
        <taxon>Gunneridae</taxon>
        <taxon>Pentapetalae</taxon>
        <taxon>asterids</taxon>
        <taxon>campanulids</taxon>
        <taxon>Asterales</taxon>
        <taxon>Asteraceae</taxon>
        <taxon>Asteroideae</taxon>
        <taxon>Heliantheae alliance</taxon>
        <taxon>Heliantheae</taxon>
        <taxon>Helianthus</taxon>
    </lineage>
</organism>
<evidence type="ECO:0000313" key="2">
    <source>
        <dbReference type="Proteomes" id="UP000215914"/>
    </source>
</evidence>
<dbReference type="PANTHER" id="PTHR33223:SF9">
    <property type="entry name" value="RETROTRANSPOSON GAG DOMAIN-CONTAINING PROTEIN"/>
    <property type="match status" value="1"/>
</dbReference>
<sequence length="60" mass="6650">MEINPIPEKLKEACLCKGFGSTLTGSALKWLLSLPPYSITSFANLVNLFNNQFSCKNLKD</sequence>
<name>A0A9K3IUL9_HELAN</name>
<proteinExistence type="predicted"/>
<accession>A0A9K3IUL9</accession>
<dbReference type="EMBL" id="MNCJ02000321">
    <property type="protein sequence ID" value="KAF5803222.1"/>
    <property type="molecule type" value="Genomic_DNA"/>
</dbReference>
<dbReference type="Gramene" id="mRNA:HanXRQr2_Chr06g0268801">
    <property type="protein sequence ID" value="mRNA:HanXRQr2_Chr06g0268801"/>
    <property type="gene ID" value="HanXRQr2_Chr06g0268801"/>
</dbReference>
<keyword evidence="2" id="KW-1185">Reference proteome</keyword>
<reference evidence="1" key="2">
    <citation type="submission" date="2020-06" db="EMBL/GenBank/DDBJ databases">
        <title>Helianthus annuus Genome sequencing and assembly Release 2.</title>
        <authorList>
            <person name="Gouzy J."/>
            <person name="Langlade N."/>
            <person name="Munos S."/>
        </authorList>
    </citation>
    <scope>NUCLEOTIDE SEQUENCE</scope>
    <source>
        <tissue evidence="1">Leaves</tissue>
    </source>
</reference>
<dbReference type="PANTHER" id="PTHR33223">
    <property type="entry name" value="CCHC-TYPE DOMAIN-CONTAINING PROTEIN"/>
    <property type="match status" value="1"/>
</dbReference>
<evidence type="ECO:0000313" key="1">
    <source>
        <dbReference type="EMBL" id="KAF5803222.1"/>
    </source>
</evidence>
<dbReference type="Proteomes" id="UP000215914">
    <property type="component" value="Unassembled WGS sequence"/>
</dbReference>
<protein>
    <submittedName>
        <fullName evidence="1">Uncharacterized protein</fullName>
    </submittedName>
</protein>
<gene>
    <name evidence="1" type="ORF">HanXRQr2_Chr06g0268801</name>
</gene>
<comment type="caution">
    <text evidence="1">The sequence shown here is derived from an EMBL/GenBank/DDBJ whole genome shotgun (WGS) entry which is preliminary data.</text>
</comment>
<reference evidence="1" key="1">
    <citation type="journal article" date="2017" name="Nature">
        <title>The sunflower genome provides insights into oil metabolism, flowering and Asterid evolution.</title>
        <authorList>
            <person name="Badouin H."/>
            <person name="Gouzy J."/>
            <person name="Grassa C.J."/>
            <person name="Murat F."/>
            <person name="Staton S.E."/>
            <person name="Cottret L."/>
            <person name="Lelandais-Briere C."/>
            <person name="Owens G.L."/>
            <person name="Carrere S."/>
            <person name="Mayjonade B."/>
            <person name="Legrand L."/>
            <person name="Gill N."/>
            <person name="Kane N.C."/>
            <person name="Bowers J.E."/>
            <person name="Hubner S."/>
            <person name="Bellec A."/>
            <person name="Berard A."/>
            <person name="Berges H."/>
            <person name="Blanchet N."/>
            <person name="Boniface M.C."/>
            <person name="Brunel D."/>
            <person name="Catrice O."/>
            <person name="Chaidir N."/>
            <person name="Claudel C."/>
            <person name="Donnadieu C."/>
            <person name="Faraut T."/>
            <person name="Fievet G."/>
            <person name="Helmstetter N."/>
            <person name="King M."/>
            <person name="Knapp S.J."/>
            <person name="Lai Z."/>
            <person name="Le Paslier M.C."/>
            <person name="Lippi Y."/>
            <person name="Lorenzon L."/>
            <person name="Mandel J.R."/>
            <person name="Marage G."/>
            <person name="Marchand G."/>
            <person name="Marquand E."/>
            <person name="Bret-Mestries E."/>
            <person name="Morien E."/>
            <person name="Nambeesan S."/>
            <person name="Nguyen T."/>
            <person name="Pegot-Espagnet P."/>
            <person name="Pouilly N."/>
            <person name="Raftis F."/>
            <person name="Sallet E."/>
            <person name="Schiex T."/>
            <person name="Thomas J."/>
            <person name="Vandecasteele C."/>
            <person name="Vares D."/>
            <person name="Vear F."/>
            <person name="Vautrin S."/>
            <person name="Crespi M."/>
            <person name="Mangin B."/>
            <person name="Burke J.M."/>
            <person name="Salse J."/>
            <person name="Munos S."/>
            <person name="Vincourt P."/>
            <person name="Rieseberg L.H."/>
            <person name="Langlade N.B."/>
        </authorList>
    </citation>
    <scope>NUCLEOTIDE SEQUENCE</scope>
    <source>
        <tissue evidence="1">Leaves</tissue>
    </source>
</reference>